<evidence type="ECO:0000256" key="4">
    <source>
        <dbReference type="ARBA" id="ARBA00022729"/>
    </source>
</evidence>
<dbReference type="SUPFAM" id="SSF50876">
    <property type="entry name" value="Avidin/streptavidin"/>
    <property type="match status" value="1"/>
</dbReference>
<evidence type="ECO:0000256" key="6">
    <source>
        <dbReference type="SAM" id="SignalP"/>
    </source>
</evidence>
<comment type="subcellular location">
    <subcellularLocation>
        <location evidence="1">Secreted</location>
    </subcellularLocation>
</comment>
<dbReference type="PANTHER" id="PTHR34399">
    <property type="entry name" value="AVIDIN-RELATED"/>
    <property type="match status" value="1"/>
</dbReference>
<evidence type="ECO:0000313" key="7">
    <source>
        <dbReference type="EMBL" id="MFD2415465.1"/>
    </source>
</evidence>
<keyword evidence="8" id="KW-1185">Reference proteome</keyword>
<keyword evidence="3" id="KW-0964">Secreted</keyword>
<gene>
    <name evidence="7" type="ORF">ACFSXZ_03895</name>
</gene>
<dbReference type="Gene3D" id="2.40.128.30">
    <property type="entry name" value="Avidin-like"/>
    <property type="match status" value="1"/>
</dbReference>
<evidence type="ECO:0000256" key="1">
    <source>
        <dbReference type="ARBA" id="ARBA00004613"/>
    </source>
</evidence>
<accession>A0ABW5FMN8</accession>
<reference evidence="8" key="1">
    <citation type="journal article" date="2019" name="Int. J. Syst. Evol. Microbiol.">
        <title>The Global Catalogue of Microorganisms (GCM) 10K type strain sequencing project: providing services to taxonomists for standard genome sequencing and annotation.</title>
        <authorList>
            <consortium name="The Broad Institute Genomics Platform"/>
            <consortium name="The Broad Institute Genome Sequencing Center for Infectious Disease"/>
            <person name="Wu L."/>
            <person name="Ma J."/>
        </authorList>
    </citation>
    <scope>NUCLEOTIDE SEQUENCE [LARGE SCALE GENOMIC DNA]</scope>
    <source>
        <strain evidence="8">CGMCC 4.7645</strain>
    </source>
</reference>
<evidence type="ECO:0000256" key="5">
    <source>
        <dbReference type="ARBA" id="ARBA00023267"/>
    </source>
</evidence>
<comment type="similarity">
    <text evidence="2">Belongs to the avidin/streptavidin family.</text>
</comment>
<sequence length="190" mass="19822">MTRLRKTLVITFAVLLTGAGASASALAVSSPAQHATTVTAAHAAPNDLADELTGVWYNELGSKMKLTATADGMLSGNYYSAVGEATDYYVLTGRFDSAPPAGDGVSVGWTVTFYNSKLNAHSTATWSGQYFAGAQPEIVTQWLLTTSSTAAAEWQATNVGHDEFTRTPPSATAIAQARTAGRGSAFPQSH</sequence>
<proteinExistence type="inferred from homology"/>
<feature type="chain" id="PRO_5047502555" evidence="6">
    <location>
        <begin position="28"/>
        <end position="190"/>
    </location>
</feature>
<keyword evidence="4 6" id="KW-0732">Signal</keyword>
<dbReference type="PROSITE" id="PS51326">
    <property type="entry name" value="AVIDIN_2"/>
    <property type="match status" value="1"/>
</dbReference>
<keyword evidence="5" id="KW-0092">Biotin</keyword>
<dbReference type="PRINTS" id="PR00709">
    <property type="entry name" value="AVIDIN"/>
</dbReference>
<dbReference type="InterPro" id="IPR036896">
    <property type="entry name" value="Avidin-like_sf"/>
</dbReference>
<dbReference type="InterPro" id="IPR051764">
    <property type="entry name" value="Avidin/Streptavidin-rel"/>
</dbReference>
<dbReference type="PANTHER" id="PTHR34399:SF6">
    <property type="entry name" value="AVIDIN-LIKE"/>
    <property type="match status" value="1"/>
</dbReference>
<organism evidence="7 8">
    <name type="scientific">Amycolatopsis pigmentata</name>
    <dbReference type="NCBI Taxonomy" id="450801"/>
    <lineage>
        <taxon>Bacteria</taxon>
        <taxon>Bacillati</taxon>
        <taxon>Actinomycetota</taxon>
        <taxon>Actinomycetes</taxon>
        <taxon>Pseudonocardiales</taxon>
        <taxon>Pseudonocardiaceae</taxon>
        <taxon>Amycolatopsis</taxon>
    </lineage>
</organism>
<comment type="caution">
    <text evidence="7">The sequence shown here is derived from an EMBL/GenBank/DDBJ whole genome shotgun (WGS) entry which is preliminary data.</text>
</comment>
<evidence type="ECO:0000313" key="8">
    <source>
        <dbReference type="Proteomes" id="UP001597417"/>
    </source>
</evidence>
<feature type="signal peptide" evidence="6">
    <location>
        <begin position="1"/>
        <end position="27"/>
    </location>
</feature>
<dbReference type="Pfam" id="PF01382">
    <property type="entry name" value="Avidin"/>
    <property type="match status" value="1"/>
</dbReference>
<dbReference type="RefSeq" id="WP_378261279.1">
    <property type="nucleotide sequence ID" value="NZ_JBHUKR010000004.1"/>
</dbReference>
<dbReference type="Proteomes" id="UP001597417">
    <property type="component" value="Unassembled WGS sequence"/>
</dbReference>
<evidence type="ECO:0000256" key="3">
    <source>
        <dbReference type="ARBA" id="ARBA00022525"/>
    </source>
</evidence>
<dbReference type="InterPro" id="IPR005469">
    <property type="entry name" value="Avidin"/>
</dbReference>
<dbReference type="InterPro" id="IPR005468">
    <property type="entry name" value="Avidin/str"/>
</dbReference>
<protein>
    <submittedName>
        <fullName evidence="7">Avidin/streptavidin family protein</fullName>
    </submittedName>
</protein>
<evidence type="ECO:0000256" key="2">
    <source>
        <dbReference type="ARBA" id="ARBA00006297"/>
    </source>
</evidence>
<name>A0ABW5FMN8_9PSEU</name>
<dbReference type="EMBL" id="JBHUKR010000004">
    <property type="protein sequence ID" value="MFD2415465.1"/>
    <property type="molecule type" value="Genomic_DNA"/>
</dbReference>